<evidence type="ECO:0000313" key="3">
    <source>
        <dbReference type="Proteomes" id="UP001500280"/>
    </source>
</evidence>
<proteinExistence type="predicted"/>
<keyword evidence="3" id="KW-1185">Reference proteome</keyword>
<reference evidence="2 3" key="1">
    <citation type="journal article" date="2019" name="Int. J. Syst. Evol. Microbiol.">
        <title>The Global Catalogue of Microorganisms (GCM) 10K type strain sequencing project: providing services to taxonomists for standard genome sequencing and annotation.</title>
        <authorList>
            <consortium name="The Broad Institute Genomics Platform"/>
            <consortium name="The Broad Institute Genome Sequencing Center for Infectious Disease"/>
            <person name="Wu L."/>
            <person name="Ma J."/>
        </authorList>
    </citation>
    <scope>NUCLEOTIDE SEQUENCE [LARGE SCALE GENOMIC DNA]</scope>
    <source>
        <strain evidence="2 3">JCM 14307</strain>
    </source>
</reference>
<evidence type="ECO:0000256" key="1">
    <source>
        <dbReference type="SAM" id="MobiDB-lite"/>
    </source>
</evidence>
<dbReference type="InterPro" id="IPR046828">
    <property type="entry name" value="RepSA"/>
</dbReference>
<dbReference type="EMBL" id="BAAANF010000002">
    <property type="protein sequence ID" value="GAA1669016.1"/>
    <property type="molecule type" value="Genomic_DNA"/>
</dbReference>
<dbReference type="RefSeq" id="WP_344145468.1">
    <property type="nucleotide sequence ID" value="NZ_BAAANF010000002.1"/>
</dbReference>
<dbReference type="Proteomes" id="UP001500280">
    <property type="component" value="Unassembled WGS sequence"/>
</dbReference>
<feature type="compositionally biased region" description="Low complexity" evidence="1">
    <location>
        <begin position="507"/>
        <end position="517"/>
    </location>
</feature>
<feature type="region of interest" description="Disordered" evidence="1">
    <location>
        <begin position="492"/>
        <end position="517"/>
    </location>
</feature>
<dbReference type="Pfam" id="PF20199">
    <property type="entry name" value="RepSA"/>
    <property type="match status" value="1"/>
</dbReference>
<evidence type="ECO:0008006" key="4">
    <source>
        <dbReference type="Google" id="ProtNLM"/>
    </source>
</evidence>
<organism evidence="2 3">
    <name type="scientific">Kribbella yunnanensis</name>
    <dbReference type="NCBI Taxonomy" id="190194"/>
    <lineage>
        <taxon>Bacteria</taxon>
        <taxon>Bacillati</taxon>
        <taxon>Actinomycetota</taxon>
        <taxon>Actinomycetes</taxon>
        <taxon>Propionibacteriales</taxon>
        <taxon>Kribbellaceae</taxon>
        <taxon>Kribbella</taxon>
    </lineage>
</organism>
<gene>
    <name evidence="2" type="ORF">GCM10009745_09340</name>
</gene>
<accession>A0ABN2GCG2</accession>
<name>A0ABN2GCG2_9ACTN</name>
<feature type="compositionally biased region" description="Acidic residues" evidence="1">
    <location>
        <begin position="91"/>
        <end position="104"/>
    </location>
</feature>
<protein>
    <recommendedName>
        <fullName evidence="4">Replication initiation protein</fullName>
    </recommendedName>
</protein>
<evidence type="ECO:0000313" key="2">
    <source>
        <dbReference type="EMBL" id="GAA1669016.1"/>
    </source>
</evidence>
<sequence>MMSTLGQVAPDVLHELAVRNGVCVRPILSRLTDTATGEQLVVPIPCGSTQARQCPVCADRARKLRMQQCREGWHRDDEIPADDQADDLSAELSENGDEDQADDTESARRTRSTRRRQDAPDLPKVPMDNRTVGTAFTTPDGKTYRPSMFLTLTLPSYGRVGSDGTPINPGTYDYHRAAMDALHFPKIVDRFWQNLRRCAGYKVQYFATVEAQRRLAPHLHAAVRGVIPRQTVKDVAAATYHQLWWPQCTEPVYVGEDVPRWDDLAGRYVDQAGRFLPTWDQALDAIGEDPAATPAHVVKLGSQVDYQGIIASADDKVGKAVGYLTKYLSKSIADTYGDDDEITTRQAIHLDRLHREVRWLPCSPGCSNWLRYGVQPKDAEGGMRPGWCPSKAHDRHHLGLGGRRVLVSRQWTGKTLAEHRADRAEVVRQTLAAAGVDMPDTDRYAATAELEDGRPRFIWEPVDRAKDTDLPTWHGVMTRGINERIRWQTAYEQAKQRPNAPPDDTRSATATTAAPAA</sequence>
<comment type="caution">
    <text evidence="2">The sequence shown here is derived from an EMBL/GenBank/DDBJ whole genome shotgun (WGS) entry which is preliminary data.</text>
</comment>
<feature type="region of interest" description="Disordered" evidence="1">
    <location>
        <begin position="91"/>
        <end position="138"/>
    </location>
</feature>